<feature type="transmembrane region" description="Helical" evidence="7">
    <location>
        <begin position="176"/>
        <end position="194"/>
    </location>
</feature>
<dbReference type="STRING" id="48256.CLHUN_13820"/>
<dbReference type="EMBL" id="MZGX01000007">
    <property type="protein sequence ID" value="OPX44828.1"/>
    <property type="molecule type" value="Genomic_DNA"/>
</dbReference>
<feature type="domain" description="Polysaccharide chain length determinant N-terminal" evidence="8">
    <location>
        <begin position="3"/>
        <end position="92"/>
    </location>
</feature>
<reference evidence="9 10" key="1">
    <citation type="submission" date="2017-03" db="EMBL/GenBank/DDBJ databases">
        <title>Genome sequence of Clostridium hungatei DSM 14427.</title>
        <authorList>
            <person name="Poehlein A."/>
            <person name="Daniel R."/>
        </authorList>
    </citation>
    <scope>NUCLEOTIDE SEQUENCE [LARGE SCALE GENOMIC DNA]</scope>
    <source>
        <strain evidence="9 10">DSM 14427</strain>
    </source>
</reference>
<comment type="similarity">
    <text evidence="2">Belongs to the CpsC/CapA family.</text>
</comment>
<dbReference type="Pfam" id="PF02706">
    <property type="entry name" value="Wzz"/>
    <property type="match status" value="1"/>
</dbReference>
<dbReference type="RefSeq" id="WP_080063827.1">
    <property type="nucleotide sequence ID" value="NZ_MZGX01000007.1"/>
</dbReference>
<comment type="caution">
    <text evidence="9">The sequence shown here is derived from an EMBL/GenBank/DDBJ whole genome shotgun (WGS) entry which is preliminary data.</text>
</comment>
<dbReference type="AlphaFoldDB" id="A0A1V4SLT2"/>
<evidence type="ECO:0000256" key="6">
    <source>
        <dbReference type="ARBA" id="ARBA00023136"/>
    </source>
</evidence>
<sequence>MEFKRFFYSIRRMFWLVILFAIVGGGLATYMKYYRYIPLYEAETTVYALNRNTAVDAAGGISYQDVLLSKQLLLDYQEIITSEKIISAALSSLKSKYSISGSELRSLIYVKQKDESSILGISAVADSPKLAADASRAVTQAFITSLRELTQNNIIGVLDEAKVPQYPLPDDSIKKIIIGIVAGIVVAIVNIYIIDLFDNKIRVPEDVEINTGLKIIGAIPGFGIK</sequence>
<keyword evidence="5 7" id="KW-1133">Transmembrane helix</keyword>
<dbReference type="InterPro" id="IPR003856">
    <property type="entry name" value="LPS_length_determ_N"/>
</dbReference>
<evidence type="ECO:0000256" key="7">
    <source>
        <dbReference type="SAM" id="Phobius"/>
    </source>
</evidence>
<comment type="subcellular location">
    <subcellularLocation>
        <location evidence="1">Cell membrane</location>
        <topology evidence="1">Multi-pass membrane protein</topology>
    </subcellularLocation>
</comment>
<evidence type="ECO:0000256" key="5">
    <source>
        <dbReference type="ARBA" id="ARBA00022989"/>
    </source>
</evidence>
<accession>A0A1V4SLT2</accession>
<keyword evidence="3" id="KW-1003">Cell membrane</keyword>
<evidence type="ECO:0000259" key="8">
    <source>
        <dbReference type="Pfam" id="PF02706"/>
    </source>
</evidence>
<evidence type="ECO:0000256" key="1">
    <source>
        <dbReference type="ARBA" id="ARBA00004651"/>
    </source>
</evidence>
<dbReference type="OrthoDB" id="1739227at2"/>
<protein>
    <submittedName>
        <fullName evidence="9">Capsular polysaccharide type 8 biosynthesis protein cap8A</fullName>
    </submittedName>
</protein>
<gene>
    <name evidence="9" type="primary">cap8A</name>
    <name evidence="9" type="ORF">CLHUN_13820</name>
</gene>
<dbReference type="PANTHER" id="PTHR32309">
    <property type="entry name" value="TYROSINE-PROTEIN KINASE"/>
    <property type="match status" value="1"/>
</dbReference>
<dbReference type="GO" id="GO:0005886">
    <property type="term" value="C:plasma membrane"/>
    <property type="evidence" value="ECO:0007669"/>
    <property type="project" value="UniProtKB-SubCell"/>
</dbReference>
<organism evidence="9 10">
    <name type="scientific">Ruminiclostridium hungatei</name>
    <name type="common">Clostridium hungatei</name>
    <dbReference type="NCBI Taxonomy" id="48256"/>
    <lineage>
        <taxon>Bacteria</taxon>
        <taxon>Bacillati</taxon>
        <taxon>Bacillota</taxon>
        <taxon>Clostridia</taxon>
        <taxon>Eubacteriales</taxon>
        <taxon>Oscillospiraceae</taxon>
        <taxon>Ruminiclostridium</taxon>
    </lineage>
</organism>
<keyword evidence="10" id="KW-1185">Reference proteome</keyword>
<dbReference type="Proteomes" id="UP000191554">
    <property type="component" value="Unassembled WGS sequence"/>
</dbReference>
<evidence type="ECO:0000256" key="3">
    <source>
        <dbReference type="ARBA" id="ARBA00022475"/>
    </source>
</evidence>
<dbReference type="PANTHER" id="PTHR32309:SF31">
    <property type="entry name" value="CAPSULAR EXOPOLYSACCHARIDE FAMILY"/>
    <property type="match status" value="1"/>
</dbReference>
<proteinExistence type="inferred from homology"/>
<feature type="transmembrane region" description="Helical" evidence="7">
    <location>
        <begin position="12"/>
        <end position="31"/>
    </location>
</feature>
<dbReference type="InterPro" id="IPR050445">
    <property type="entry name" value="Bact_polysacc_biosynth/exp"/>
</dbReference>
<keyword evidence="6 7" id="KW-0472">Membrane</keyword>
<evidence type="ECO:0000313" key="10">
    <source>
        <dbReference type="Proteomes" id="UP000191554"/>
    </source>
</evidence>
<name>A0A1V4SLT2_RUMHU</name>
<evidence type="ECO:0000313" key="9">
    <source>
        <dbReference type="EMBL" id="OPX44828.1"/>
    </source>
</evidence>
<evidence type="ECO:0000256" key="4">
    <source>
        <dbReference type="ARBA" id="ARBA00022692"/>
    </source>
</evidence>
<evidence type="ECO:0000256" key="2">
    <source>
        <dbReference type="ARBA" id="ARBA00006683"/>
    </source>
</evidence>
<keyword evidence="4 7" id="KW-0812">Transmembrane</keyword>